<dbReference type="EMBL" id="WIGO01000029">
    <property type="protein sequence ID" value="KAF6836813.1"/>
    <property type="molecule type" value="Genomic_DNA"/>
</dbReference>
<reference evidence="1" key="1">
    <citation type="journal article" date="2020" name="Phytopathology">
        <title>Genome Sequence Resources of Colletotrichum truncatum, C. plurivorum, C. musicola, and C. sojae: Four Species Pathogenic to Soybean (Glycine max).</title>
        <authorList>
            <person name="Rogerio F."/>
            <person name="Boufleur T.R."/>
            <person name="Ciampi-Guillardi M."/>
            <person name="Sukno S.A."/>
            <person name="Thon M.R."/>
            <person name="Massola Junior N.S."/>
            <person name="Baroncelli R."/>
        </authorList>
    </citation>
    <scope>NUCLEOTIDE SEQUENCE</scope>
    <source>
        <strain evidence="1">LFN00145</strain>
    </source>
</reference>
<proteinExistence type="predicted"/>
<accession>A0A8H6KTF7</accession>
<dbReference type="AlphaFoldDB" id="A0A8H6KTF7"/>
<protein>
    <submittedName>
        <fullName evidence="1">Uncharacterized protein</fullName>
    </submittedName>
</protein>
<name>A0A8H6KTF7_9PEZI</name>
<evidence type="ECO:0000313" key="2">
    <source>
        <dbReference type="Proteomes" id="UP000654918"/>
    </source>
</evidence>
<comment type="caution">
    <text evidence="1">The sequence shown here is derived from an EMBL/GenBank/DDBJ whole genome shotgun (WGS) entry which is preliminary data.</text>
</comment>
<keyword evidence="2" id="KW-1185">Reference proteome</keyword>
<sequence length="248" mass="26812">MTEARSETCGFDWTTWAAGATLARNNMAGQAKQGPARLKRRQPLASASKVRVWLTGISRFPVPRDGNVELLQMTEEETGDGAKAAKAEGERRSMSGVWVVASSAEQPAARSGGMRNRPEGQTRIARYRLNRAGPRNGATPAVRDTARRRLAGRAGGKFTDGRLMFDDEAPLLVPGNCVYFVLTGSYGEHQEGLALQLRCLADGVAANGTFPVSPMGILHSQASQFDSPIVPRGVVPSQVPELYRQRSF</sequence>
<gene>
    <name evidence="1" type="ORF">CPLU01_03394</name>
</gene>
<dbReference type="Proteomes" id="UP000654918">
    <property type="component" value="Unassembled WGS sequence"/>
</dbReference>
<organism evidence="1 2">
    <name type="scientific">Colletotrichum plurivorum</name>
    <dbReference type="NCBI Taxonomy" id="2175906"/>
    <lineage>
        <taxon>Eukaryota</taxon>
        <taxon>Fungi</taxon>
        <taxon>Dikarya</taxon>
        <taxon>Ascomycota</taxon>
        <taxon>Pezizomycotina</taxon>
        <taxon>Sordariomycetes</taxon>
        <taxon>Hypocreomycetidae</taxon>
        <taxon>Glomerellales</taxon>
        <taxon>Glomerellaceae</taxon>
        <taxon>Colletotrichum</taxon>
        <taxon>Colletotrichum orchidearum species complex</taxon>
    </lineage>
</organism>
<evidence type="ECO:0000313" key="1">
    <source>
        <dbReference type="EMBL" id="KAF6836813.1"/>
    </source>
</evidence>